<dbReference type="Proteomes" id="UP000000447">
    <property type="component" value="Chromosome"/>
</dbReference>
<dbReference type="PANTHER" id="PTHR30204:SF93">
    <property type="entry name" value="HTH MERR-TYPE DOMAIN-CONTAINING PROTEIN"/>
    <property type="match status" value="1"/>
</dbReference>
<dbReference type="KEGG" id="tro:trd_1192"/>
<dbReference type="CDD" id="cd00592">
    <property type="entry name" value="HTH_MerR-like"/>
    <property type="match status" value="1"/>
</dbReference>
<keyword evidence="4" id="KW-1185">Reference proteome</keyword>
<dbReference type="EMBL" id="CP001275">
    <property type="protein sequence ID" value="ACM05702.1"/>
    <property type="molecule type" value="Genomic_DNA"/>
</dbReference>
<evidence type="ECO:0000313" key="3">
    <source>
        <dbReference type="EMBL" id="ACM05702.1"/>
    </source>
</evidence>
<dbReference type="GO" id="GO:0003677">
    <property type="term" value="F:DNA binding"/>
    <property type="evidence" value="ECO:0007669"/>
    <property type="project" value="UniProtKB-KW"/>
</dbReference>
<organism evidence="3 4">
    <name type="scientific">Thermomicrobium roseum (strain ATCC 27502 / DSM 5159 / P-2)</name>
    <dbReference type="NCBI Taxonomy" id="309801"/>
    <lineage>
        <taxon>Bacteria</taxon>
        <taxon>Pseudomonadati</taxon>
        <taxon>Thermomicrobiota</taxon>
        <taxon>Thermomicrobia</taxon>
        <taxon>Thermomicrobiales</taxon>
        <taxon>Thermomicrobiaceae</taxon>
        <taxon>Thermomicrobium</taxon>
    </lineage>
</organism>
<dbReference type="InterPro" id="IPR000551">
    <property type="entry name" value="MerR-type_HTH_dom"/>
</dbReference>
<dbReference type="OrthoDB" id="9791488at2"/>
<evidence type="ECO:0000256" key="1">
    <source>
        <dbReference type="ARBA" id="ARBA00023125"/>
    </source>
</evidence>
<evidence type="ECO:0000259" key="2">
    <source>
        <dbReference type="PROSITE" id="PS50937"/>
    </source>
</evidence>
<dbReference type="SMART" id="SM00422">
    <property type="entry name" value="HTH_MERR"/>
    <property type="match status" value="1"/>
</dbReference>
<dbReference type="PANTHER" id="PTHR30204">
    <property type="entry name" value="REDOX-CYCLING DRUG-SENSING TRANSCRIPTIONAL ACTIVATOR SOXR"/>
    <property type="match status" value="1"/>
</dbReference>
<feature type="domain" description="HTH merR-type" evidence="2">
    <location>
        <begin position="9"/>
        <end position="77"/>
    </location>
</feature>
<dbReference type="PROSITE" id="PS50937">
    <property type="entry name" value="HTH_MERR_2"/>
    <property type="match status" value="1"/>
</dbReference>
<dbReference type="RefSeq" id="WP_015922144.1">
    <property type="nucleotide sequence ID" value="NC_011959.1"/>
</dbReference>
<dbReference type="STRING" id="309801.trd_1192"/>
<dbReference type="AlphaFoldDB" id="B9L1D3"/>
<gene>
    <name evidence="3" type="ordered locus">trd_1192</name>
</gene>
<dbReference type="GO" id="GO:0003700">
    <property type="term" value="F:DNA-binding transcription factor activity"/>
    <property type="evidence" value="ECO:0007669"/>
    <property type="project" value="InterPro"/>
</dbReference>
<accession>B9L1D3</accession>
<dbReference type="InterPro" id="IPR047057">
    <property type="entry name" value="MerR_fam"/>
</dbReference>
<dbReference type="Gene3D" id="1.10.1660.10">
    <property type="match status" value="1"/>
</dbReference>
<evidence type="ECO:0000313" key="4">
    <source>
        <dbReference type="Proteomes" id="UP000000447"/>
    </source>
</evidence>
<keyword evidence="1" id="KW-0238">DNA-binding</keyword>
<name>B9L1D3_THERP</name>
<proteinExistence type="predicted"/>
<sequence>MGGEGTDRSLTIQELAARTGIPPRRIRFYVARGLLPPPRGRGPTARYGPEHVRRLEQIRRLREQRLGLEEIREHLAQLEVVSPERRAGDAVLWRVWEIAPGIVLAARLDRPDAKVDQVEAMVEVARLWLKRGEVESHDEHA</sequence>
<reference evidence="3 4" key="1">
    <citation type="journal article" date="2009" name="PLoS ONE">
        <title>Complete genome sequence of the aerobic CO-oxidizing thermophile Thermomicrobium roseum.</title>
        <authorList>
            <person name="Wu D."/>
            <person name="Raymond J."/>
            <person name="Wu M."/>
            <person name="Chatterji S."/>
            <person name="Ren Q."/>
            <person name="Graham J.E."/>
            <person name="Bryant D.A."/>
            <person name="Robb F."/>
            <person name="Colman A."/>
            <person name="Tallon L.J."/>
            <person name="Badger J.H."/>
            <person name="Madupu R."/>
            <person name="Ward N.L."/>
            <person name="Eisen J.A."/>
        </authorList>
    </citation>
    <scope>NUCLEOTIDE SEQUENCE [LARGE SCALE GENOMIC DNA]</scope>
    <source>
        <strain evidence="4">ATCC 27502 / DSM 5159 / P-2</strain>
    </source>
</reference>
<dbReference type="Pfam" id="PF13411">
    <property type="entry name" value="MerR_1"/>
    <property type="match status" value="1"/>
</dbReference>
<dbReference type="InterPro" id="IPR009061">
    <property type="entry name" value="DNA-bd_dom_put_sf"/>
</dbReference>
<dbReference type="SUPFAM" id="SSF46955">
    <property type="entry name" value="Putative DNA-binding domain"/>
    <property type="match status" value="1"/>
</dbReference>
<dbReference type="eggNOG" id="COG0789">
    <property type="taxonomic scope" value="Bacteria"/>
</dbReference>
<dbReference type="HOGENOM" id="CLU_1757670_0_0_0"/>
<protein>
    <submittedName>
        <fullName evidence="3">Putative MerR-family transcriptional regulator</fullName>
    </submittedName>
</protein>